<dbReference type="STRING" id="1231657.A0A1Y1YCE0"/>
<dbReference type="EMBL" id="MCFA01000273">
    <property type="protein sequence ID" value="ORX95657.1"/>
    <property type="molecule type" value="Genomic_DNA"/>
</dbReference>
<dbReference type="Pfam" id="PF00378">
    <property type="entry name" value="ECH_1"/>
    <property type="match status" value="1"/>
</dbReference>
<sequence>MEEPVSTRYQNSIAIITLNKPSKLNSLTKDELYTLATILREIDARPEILITLLIGRRRFFSAGASISQARTAPEGTSPFRLGLRETVANNLNLTNAFSTHSKILVTALNGPVVGISAAIIAFSDFIYATPSAYLLTSFSSLGLVAEGGASHTFFQRMGMARAKEALFVSNKIGVNDLVQCGFVNKVFVNSEIGFEAEVLKELEGWADGNLNADSILMIKELTASGSEAVSKHIVDELFAGLGGQVAGIPQREFERLKRGEKRHKL</sequence>
<feature type="transmembrane region" description="Helical" evidence="8">
    <location>
        <begin position="103"/>
        <end position="127"/>
    </location>
</feature>
<keyword evidence="8" id="KW-1133">Transmembrane helix</keyword>
<comment type="pathway">
    <text evidence="3">Lipid metabolism; fatty acid beta-oxidation.</text>
</comment>
<evidence type="ECO:0000256" key="7">
    <source>
        <dbReference type="ARBA" id="ARBA00023235"/>
    </source>
</evidence>
<dbReference type="FunFam" id="3.90.226.10:FF:000048">
    <property type="entry name" value="3,2-trans-enoyl-CoA isomerase"/>
    <property type="match status" value="1"/>
</dbReference>
<proteinExistence type="inferred from homology"/>
<dbReference type="OrthoDB" id="448450at2759"/>
<dbReference type="GO" id="GO:0005782">
    <property type="term" value="C:peroxisomal matrix"/>
    <property type="evidence" value="ECO:0007669"/>
    <property type="project" value="TreeGrafter"/>
</dbReference>
<dbReference type="InterPro" id="IPR051053">
    <property type="entry name" value="ECH/Chromodomain_protein"/>
</dbReference>
<evidence type="ECO:0000313" key="10">
    <source>
        <dbReference type="Proteomes" id="UP000193144"/>
    </source>
</evidence>
<dbReference type="InterPro" id="IPR001753">
    <property type="entry name" value="Enoyl-CoA_hydra/iso"/>
</dbReference>
<gene>
    <name evidence="9" type="ORF">BCR34DRAFT_579161</name>
</gene>
<evidence type="ECO:0000256" key="4">
    <source>
        <dbReference type="ARBA" id="ARBA00005254"/>
    </source>
</evidence>
<dbReference type="Gene3D" id="3.90.226.10">
    <property type="entry name" value="2-enoyl-CoA Hydratase, Chain A, domain 1"/>
    <property type="match status" value="1"/>
</dbReference>
<feature type="transmembrane region" description="Helical" evidence="8">
    <location>
        <begin position="133"/>
        <end position="154"/>
    </location>
</feature>
<evidence type="ECO:0000256" key="2">
    <source>
        <dbReference type="ARBA" id="ARBA00004685"/>
    </source>
</evidence>
<comment type="caution">
    <text evidence="9">The sequence shown here is derived from an EMBL/GenBank/DDBJ whole genome shotgun (WGS) entry which is preliminary data.</text>
</comment>
<organism evidence="9 10">
    <name type="scientific">Clohesyomyces aquaticus</name>
    <dbReference type="NCBI Taxonomy" id="1231657"/>
    <lineage>
        <taxon>Eukaryota</taxon>
        <taxon>Fungi</taxon>
        <taxon>Dikarya</taxon>
        <taxon>Ascomycota</taxon>
        <taxon>Pezizomycotina</taxon>
        <taxon>Dothideomycetes</taxon>
        <taxon>Pleosporomycetidae</taxon>
        <taxon>Pleosporales</taxon>
        <taxon>Lindgomycetaceae</taxon>
        <taxon>Clohesyomyces</taxon>
    </lineage>
</organism>
<keyword evidence="10" id="KW-1185">Reference proteome</keyword>
<dbReference type="AlphaFoldDB" id="A0A1Y1YCE0"/>
<keyword evidence="5" id="KW-0843">Virulence</keyword>
<dbReference type="SUPFAM" id="SSF52096">
    <property type="entry name" value="ClpP/crotonase"/>
    <property type="match status" value="1"/>
</dbReference>
<dbReference type="CDD" id="cd06558">
    <property type="entry name" value="crotonase-like"/>
    <property type="match status" value="1"/>
</dbReference>
<evidence type="ECO:0000313" key="9">
    <source>
        <dbReference type="EMBL" id="ORX95657.1"/>
    </source>
</evidence>
<evidence type="ECO:0000256" key="1">
    <source>
        <dbReference type="ARBA" id="ARBA00004275"/>
    </source>
</evidence>
<dbReference type="GO" id="GO:0006635">
    <property type="term" value="P:fatty acid beta-oxidation"/>
    <property type="evidence" value="ECO:0007669"/>
    <property type="project" value="TreeGrafter"/>
</dbReference>
<evidence type="ECO:0000256" key="8">
    <source>
        <dbReference type="SAM" id="Phobius"/>
    </source>
</evidence>
<evidence type="ECO:0000256" key="5">
    <source>
        <dbReference type="ARBA" id="ARBA00023026"/>
    </source>
</evidence>
<evidence type="ECO:0000256" key="3">
    <source>
        <dbReference type="ARBA" id="ARBA00005005"/>
    </source>
</evidence>
<dbReference type="PANTHER" id="PTHR43684">
    <property type="match status" value="1"/>
</dbReference>
<keyword evidence="7 9" id="KW-0413">Isomerase</keyword>
<name>A0A1Y1YCE0_9PLEO</name>
<dbReference type="PANTHER" id="PTHR43684:SF1">
    <property type="entry name" value="ENOYL-COA DELTA ISOMERASE 2"/>
    <property type="match status" value="1"/>
</dbReference>
<protein>
    <submittedName>
        <fullName evidence="9">Peroxisomal d3,d2-enoyl-CoA isomerase</fullName>
    </submittedName>
</protein>
<evidence type="ECO:0000256" key="6">
    <source>
        <dbReference type="ARBA" id="ARBA00023140"/>
    </source>
</evidence>
<dbReference type="Proteomes" id="UP000193144">
    <property type="component" value="Unassembled WGS sequence"/>
</dbReference>
<comment type="similarity">
    <text evidence="4">Belongs to the enoyl-CoA hydratase/isomerase family.</text>
</comment>
<keyword evidence="6" id="KW-0576">Peroxisome</keyword>
<accession>A0A1Y1YCE0</accession>
<reference evidence="9 10" key="1">
    <citation type="submission" date="2016-07" db="EMBL/GenBank/DDBJ databases">
        <title>Pervasive Adenine N6-methylation of Active Genes in Fungi.</title>
        <authorList>
            <consortium name="DOE Joint Genome Institute"/>
            <person name="Mondo S.J."/>
            <person name="Dannebaum R.O."/>
            <person name="Kuo R.C."/>
            <person name="Labutti K."/>
            <person name="Haridas S."/>
            <person name="Kuo A."/>
            <person name="Salamov A."/>
            <person name="Ahrendt S.R."/>
            <person name="Lipzen A."/>
            <person name="Sullivan W."/>
            <person name="Andreopoulos W.B."/>
            <person name="Clum A."/>
            <person name="Lindquist E."/>
            <person name="Daum C."/>
            <person name="Ramamoorthy G.K."/>
            <person name="Gryganskyi A."/>
            <person name="Culley D."/>
            <person name="Magnuson J.K."/>
            <person name="James T.Y."/>
            <person name="O'Malley M.A."/>
            <person name="Stajich J.E."/>
            <person name="Spatafora J.W."/>
            <person name="Visel A."/>
            <person name="Grigoriev I.V."/>
        </authorList>
    </citation>
    <scope>NUCLEOTIDE SEQUENCE [LARGE SCALE GENOMIC DNA]</scope>
    <source>
        <strain evidence="9 10">CBS 115471</strain>
    </source>
</reference>
<keyword evidence="8" id="KW-0472">Membrane</keyword>
<comment type="subcellular location">
    <subcellularLocation>
        <location evidence="1">Peroxisome</location>
    </subcellularLocation>
</comment>
<dbReference type="GO" id="GO:0004165">
    <property type="term" value="F:delta(3)-delta(2)-enoyl-CoA isomerase activity"/>
    <property type="evidence" value="ECO:0007669"/>
    <property type="project" value="UniProtKB-ARBA"/>
</dbReference>
<comment type="pathway">
    <text evidence="2">Mycotoxin biosynthesis.</text>
</comment>
<keyword evidence="8" id="KW-0812">Transmembrane</keyword>
<dbReference type="InterPro" id="IPR029045">
    <property type="entry name" value="ClpP/crotonase-like_dom_sf"/>
</dbReference>